<dbReference type="InterPro" id="IPR017871">
    <property type="entry name" value="ABC_transporter-like_CS"/>
</dbReference>
<keyword evidence="9 12" id="KW-1133">Transmembrane helix</keyword>
<evidence type="ECO:0000256" key="10">
    <source>
        <dbReference type="ARBA" id="ARBA00023136"/>
    </source>
</evidence>
<gene>
    <name evidence="15" type="ORF">XAT740_LOCUS42269</name>
</gene>
<keyword evidence="3" id="KW-0813">Transport</keyword>
<evidence type="ECO:0000313" key="15">
    <source>
        <dbReference type="EMBL" id="CAF1542249.1"/>
    </source>
</evidence>
<evidence type="ECO:0000256" key="1">
    <source>
        <dbReference type="ARBA" id="ARBA00004141"/>
    </source>
</evidence>
<protein>
    <submittedName>
        <fullName evidence="15">Uncharacterized protein</fullName>
    </submittedName>
</protein>
<keyword evidence="5" id="KW-0677">Repeat</keyword>
<feature type="domain" description="ABC transmembrane type-1" evidence="14">
    <location>
        <begin position="717"/>
        <end position="1004"/>
    </location>
</feature>
<evidence type="ECO:0000256" key="5">
    <source>
        <dbReference type="ARBA" id="ARBA00022737"/>
    </source>
</evidence>
<dbReference type="GO" id="GO:0016887">
    <property type="term" value="F:ATP hydrolysis activity"/>
    <property type="evidence" value="ECO:0007669"/>
    <property type="project" value="InterPro"/>
</dbReference>
<keyword evidence="6" id="KW-0547">Nucleotide-binding</keyword>
<dbReference type="FunFam" id="3.40.50.300:FF:000205">
    <property type="entry name" value="ABC transporter B family member 4"/>
    <property type="match status" value="1"/>
</dbReference>
<keyword evidence="8" id="KW-1278">Translocase</keyword>
<feature type="transmembrane region" description="Helical" evidence="12">
    <location>
        <begin position="761"/>
        <end position="783"/>
    </location>
</feature>
<dbReference type="InterPro" id="IPR003439">
    <property type="entry name" value="ABC_transporter-like_ATP-bd"/>
</dbReference>
<evidence type="ECO:0000256" key="4">
    <source>
        <dbReference type="ARBA" id="ARBA00022692"/>
    </source>
</evidence>
<feature type="domain" description="ABC transporter" evidence="13">
    <location>
        <begin position="1039"/>
        <end position="1271"/>
    </location>
</feature>
<dbReference type="GO" id="GO:0005524">
    <property type="term" value="F:ATP binding"/>
    <property type="evidence" value="ECO:0007669"/>
    <property type="project" value="UniProtKB-KW"/>
</dbReference>
<dbReference type="InterPro" id="IPR003593">
    <property type="entry name" value="AAA+_ATPase"/>
</dbReference>
<dbReference type="InterPro" id="IPR011527">
    <property type="entry name" value="ABC1_TM_dom"/>
</dbReference>
<comment type="similarity">
    <text evidence="2">Belongs to the ABC transporter superfamily. ABCB family. Multidrug resistance exporter (TC 3.A.1.201) subfamily.</text>
</comment>
<dbReference type="CDD" id="cd18578">
    <property type="entry name" value="ABC_6TM_Pgp_ABCB1_D2_like"/>
    <property type="match status" value="1"/>
</dbReference>
<keyword evidence="4 12" id="KW-0812">Transmembrane</keyword>
<feature type="transmembrane region" description="Helical" evidence="12">
    <location>
        <begin position="863"/>
        <end position="880"/>
    </location>
</feature>
<organism evidence="15 16">
    <name type="scientific">Adineta ricciae</name>
    <name type="common">Rotifer</name>
    <dbReference type="NCBI Taxonomy" id="249248"/>
    <lineage>
        <taxon>Eukaryota</taxon>
        <taxon>Metazoa</taxon>
        <taxon>Spiralia</taxon>
        <taxon>Gnathifera</taxon>
        <taxon>Rotifera</taxon>
        <taxon>Eurotatoria</taxon>
        <taxon>Bdelloidea</taxon>
        <taxon>Adinetida</taxon>
        <taxon>Adinetidae</taxon>
        <taxon>Adineta</taxon>
    </lineage>
</organism>
<evidence type="ECO:0000256" key="6">
    <source>
        <dbReference type="ARBA" id="ARBA00022741"/>
    </source>
</evidence>
<dbReference type="PROSITE" id="PS50893">
    <property type="entry name" value="ABC_TRANSPORTER_2"/>
    <property type="match status" value="2"/>
</dbReference>
<dbReference type="GO" id="GO:0090374">
    <property type="term" value="P:oligopeptide export from mitochondrion"/>
    <property type="evidence" value="ECO:0007669"/>
    <property type="project" value="TreeGrafter"/>
</dbReference>
<accession>A0A815W1Q4</accession>
<dbReference type="GO" id="GO:0015421">
    <property type="term" value="F:ABC-type oligopeptide transporter activity"/>
    <property type="evidence" value="ECO:0007669"/>
    <property type="project" value="TreeGrafter"/>
</dbReference>
<proteinExistence type="inferred from homology"/>
<keyword evidence="7" id="KW-0067">ATP-binding</keyword>
<evidence type="ECO:0000256" key="3">
    <source>
        <dbReference type="ARBA" id="ARBA00022448"/>
    </source>
</evidence>
<dbReference type="Proteomes" id="UP000663828">
    <property type="component" value="Unassembled WGS sequence"/>
</dbReference>
<dbReference type="SUPFAM" id="SSF90123">
    <property type="entry name" value="ABC transporter transmembrane region"/>
    <property type="match status" value="1"/>
</dbReference>
<dbReference type="GO" id="GO:0005743">
    <property type="term" value="C:mitochondrial inner membrane"/>
    <property type="evidence" value="ECO:0007669"/>
    <property type="project" value="TreeGrafter"/>
</dbReference>
<feature type="transmembrane region" description="Helical" evidence="12">
    <location>
        <begin position="270"/>
        <end position="293"/>
    </location>
</feature>
<keyword evidence="10 12" id="KW-0472">Membrane</keyword>
<evidence type="ECO:0000256" key="12">
    <source>
        <dbReference type="SAM" id="Phobius"/>
    </source>
</evidence>
<dbReference type="InterPro" id="IPR039421">
    <property type="entry name" value="Type_1_exporter"/>
</dbReference>
<comment type="caution">
    <text evidence="15">The sequence shown here is derived from an EMBL/GenBank/DDBJ whole genome shotgun (WGS) entry which is preliminary data.</text>
</comment>
<dbReference type="FunFam" id="3.40.50.300:FF:000479">
    <property type="entry name" value="Multidrug resistance protein 1A"/>
    <property type="match status" value="1"/>
</dbReference>
<dbReference type="AlphaFoldDB" id="A0A815W1Q4"/>
<dbReference type="PROSITE" id="PS00211">
    <property type="entry name" value="ABC_TRANSPORTER_1"/>
    <property type="match status" value="2"/>
</dbReference>
<dbReference type="Pfam" id="PF00005">
    <property type="entry name" value="ABC_tran"/>
    <property type="match status" value="2"/>
</dbReference>
<dbReference type="InterPro" id="IPR027417">
    <property type="entry name" value="P-loop_NTPase"/>
</dbReference>
<evidence type="ECO:0000256" key="11">
    <source>
        <dbReference type="ARBA" id="ARBA00023180"/>
    </source>
</evidence>
<sequence>MRFSQSPIFTRDYRYQSQFYFQLLSTLCTMANQTINESLELFYRTKFVSKELYHSKVFNTQTDLIMKQFQQTIPESYQRIIGLLKSNFEINQFVTPTNSWFLYDYRDSNGNYILRLLYFRYNSKERPTCDASSEDPLRYSCSLPSYDLCHRQTIIKDKRFDSIIIPGMYQTWFPLQAVLISTLECLYNRTCLSEIKKFILSNISLDDYNILTDFSENETFSPIENLTNKLFIRSWLNGSSYQSYFNQCRPLSCQYTYKTKFQTIYIVTNLIGLMGGLQISLRLVLPIIILILVKMRTFIFQHRQMNINELESIRTLYAFGFIFGYMLMTYENQNAASFRSIVIVVLILSQAMFFFSFAGPYLQSLSEARGAAARVFQLIDEARDTSKNETEIWNDSILGEELIDVNCDIEFININFAYPSRKNIPVLNNLNLIARTGQTTALVGASGCGKSTCLSLLLRYYELESGRIMINNRSITDYNLKQLRQHIGVVSQEPILFGMSIYENIRFGKSNATRIEIEQAAQQANAHDFIMKLPKKYETLVGERGIQLSGGEKQRIALARALVKQPVLLLLDEATSALDSVNEKLVQEALDRACKGRTTIIISHRLSTIQNASHIYVIGNGSVIEQGTHEMLMVKEGGRYREMVKMQQIEAKNKDNNGKINTTKTKRNDEKEISEYCNLLDNGQTTDMNKKTSMPFTHRFIFLRLLSMNSPEWRTIFIGCVACLFNGATQSVFAILVTNIIKAFNDCLYNERRRKVLSSSFVLLGLGVIVLFLRFFQYTAFAISGSKLTQRIRLKAFKCLLRQEITYFDQPENSSGAISTRLSTDASAIQQMTGSRLGVICESLAMACFGFTFGIFFNMQLTLIVLIPLIIYIAFTYMNIRFNMWLNQQDGVILEQASSLTTEVIHNMRTIKQLSMEKEMLQQYSALLRQKLIIFRKYSVRSSLSYGVFWAVDAYVVAFLFWRALVLVEQNKISLNNIIMIFAFAIFTTQTLRIVGTMTQQIGRSLSAAKNFFDLFDRTPDIETASAKQQQLDGFRGEVKYDNVKFAYPTRPTTNILNNFQLHIKPGASGCGKSTIIQLLERFYDVEYGQILLDGIDIRLLSTDWIRSQISLVSQEPVLFNLTIAENIAYGLENVPMEDIIDAAEKANIHSFIQQLPENYETKVGMKGSLLSGGEKQRIAIARALLRQPKILLLDEASSALDANNEQIVQKSLERAQTEDPSRTSIIIAHRLSTIRSCDLICVVHNGYIVESGTHTELMQQRGAYYFMCYLDNI</sequence>
<feature type="transmembrane region" description="Helical" evidence="12">
    <location>
        <begin position="977"/>
        <end position="995"/>
    </location>
</feature>
<dbReference type="EMBL" id="CAJNOR010005049">
    <property type="protein sequence ID" value="CAF1542249.1"/>
    <property type="molecule type" value="Genomic_DNA"/>
</dbReference>
<comment type="subcellular location">
    <subcellularLocation>
        <location evidence="1">Membrane</location>
        <topology evidence="1">Multi-pass membrane protein</topology>
    </subcellularLocation>
</comment>
<evidence type="ECO:0000259" key="13">
    <source>
        <dbReference type="PROSITE" id="PS50893"/>
    </source>
</evidence>
<feature type="transmembrane region" description="Helical" evidence="12">
    <location>
        <begin position="716"/>
        <end position="741"/>
    </location>
</feature>
<evidence type="ECO:0000313" key="16">
    <source>
        <dbReference type="Proteomes" id="UP000663828"/>
    </source>
</evidence>
<evidence type="ECO:0000256" key="7">
    <source>
        <dbReference type="ARBA" id="ARBA00022840"/>
    </source>
</evidence>
<dbReference type="Gene3D" id="1.20.1560.10">
    <property type="entry name" value="ABC transporter type 1, transmembrane domain"/>
    <property type="match status" value="1"/>
</dbReference>
<dbReference type="Pfam" id="PF00664">
    <property type="entry name" value="ABC_membrane"/>
    <property type="match status" value="1"/>
</dbReference>
<dbReference type="CDD" id="cd03249">
    <property type="entry name" value="ABC_MTABC3_MDL1_MDL2"/>
    <property type="match status" value="2"/>
</dbReference>
<keyword evidence="16" id="KW-1185">Reference proteome</keyword>
<name>A0A815W1Q4_ADIRI</name>
<evidence type="ECO:0000256" key="8">
    <source>
        <dbReference type="ARBA" id="ARBA00022967"/>
    </source>
</evidence>
<keyword evidence="11" id="KW-0325">Glycoprotein</keyword>
<feature type="transmembrane region" description="Helical" evidence="12">
    <location>
        <begin position="944"/>
        <end position="965"/>
    </location>
</feature>
<dbReference type="PANTHER" id="PTHR43394">
    <property type="entry name" value="ATP-DEPENDENT PERMEASE MDL1, MITOCHONDRIAL"/>
    <property type="match status" value="1"/>
</dbReference>
<evidence type="ECO:0000256" key="2">
    <source>
        <dbReference type="ARBA" id="ARBA00007577"/>
    </source>
</evidence>
<dbReference type="InterPro" id="IPR036640">
    <property type="entry name" value="ABC1_TM_sf"/>
</dbReference>
<evidence type="ECO:0000256" key="9">
    <source>
        <dbReference type="ARBA" id="ARBA00022989"/>
    </source>
</evidence>
<feature type="domain" description="ABC transporter" evidence="13">
    <location>
        <begin position="409"/>
        <end position="645"/>
    </location>
</feature>
<evidence type="ECO:0000259" key="14">
    <source>
        <dbReference type="PROSITE" id="PS50929"/>
    </source>
</evidence>
<dbReference type="PROSITE" id="PS50929">
    <property type="entry name" value="ABC_TM1F"/>
    <property type="match status" value="1"/>
</dbReference>
<dbReference type="SMART" id="SM00382">
    <property type="entry name" value="AAA"/>
    <property type="match status" value="2"/>
</dbReference>
<reference evidence="15" key="1">
    <citation type="submission" date="2021-02" db="EMBL/GenBank/DDBJ databases">
        <authorList>
            <person name="Nowell W R."/>
        </authorList>
    </citation>
    <scope>NUCLEOTIDE SEQUENCE</scope>
</reference>
<dbReference type="PANTHER" id="PTHR43394:SF18">
    <property type="entry name" value="ABC TRANSPORTER B FAMILY MEMBER 11-LIKE"/>
    <property type="match status" value="1"/>
</dbReference>
<feature type="transmembrane region" description="Helical" evidence="12">
    <location>
        <begin position="336"/>
        <end position="359"/>
    </location>
</feature>
<dbReference type="SUPFAM" id="SSF52540">
    <property type="entry name" value="P-loop containing nucleoside triphosphate hydrolases"/>
    <property type="match status" value="2"/>
</dbReference>
<dbReference type="Gene3D" id="3.40.50.300">
    <property type="entry name" value="P-loop containing nucleotide triphosphate hydrolases"/>
    <property type="match status" value="2"/>
</dbReference>